<dbReference type="PANTHER" id="PTHR23172">
    <property type="entry name" value="AUXILIN/CYCLIN G-ASSOCIATED KINASE-RELATED"/>
    <property type="match status" value="1"/>
</dbReference>
<dbReference type="SUPFAM" id="SSF46565">
    <property type="entry name" value="Chaperone J-domain"/>
    <property type="match status" value="1"/>
</dbReference>
<dbReference type="Gene3D" id="1.10.287.110">
    <property type="entry name" value="DnaJ domain"/>
    <property type="match status" value="1"/>
</dbReference>
<sequence>MRMGLMPGLPRRRSMEDRSSSRTRRSIFTGGGNLDPEDFADVFGGPPRSLLAHKFSRTSSFYEEIFRPPDFSSPATKGGRNLPVFRIPTKNEGFYSDIFGSDDDRKSRERSGSQSKAKSKSNSSSVLSSEELSPARPAIGDDVALSAFASKLRPINVPCRWNSSTMMMPEEVSSKEGRSFFPCNGQLFEIQYQDNNENFKSSSSHLGFSRRVSSPETISLESNSYQSIKVSIDDWEPNSPFSDDDEVMSSYVIEVNSNNLKEEDCGSAAIDEAIAWAKEKFQTRSSYENSSTKNDGNDDGIGIVQSPKAEYKYFRLILLLLQQKQQTETEKLDRDIRLWSSGKETDIRLLLSTLHYILWPESGWYAIPLMNLIESSQVKKAYQKARLCLHPDKLQQRGATQPQKYVADKAFSILQVSKINGESKFHNLVYFLQDAWAAFISEDVSF</sequence>
<dbReference type="FunFam" id="1.10.287.110:FF:000043">
    <property type="entry name" value="J-domain protein required for chloroplast accumulation response 1"/>
    <property type="match status" value="1"/>
</dbReference>
<dbReference type="PANTHER" id="PTHR23172:SF69">
    <property type="entry name" value="CHAPERONE DNAJ-DOMAIN SUPERFAMILY PROTEIN"/>
    <property type="match status" value="1"/>
</dbReference>
<dbReference type="InterPro" id="IPR036869">
    <property type="entry name" value="J_dom_sf"/>
</dbReference>
<dbReference type="GO" id="GO:0072583">
    <property type="term" value="P:clathrin-dependent endocytosis"/>
    <property type="evidence" value="ECO:0007669"/>
    <property type="project" value="TreeGrafter"/>
</dbReference>
<dbReference type="Proteomes" id="UP000634136">
    <property type="component" value="Unassembled WGS sequence"/>
</dbReference>
<evidence type="ECO:0000256" key="1">
    <source>
        <dbReference type="SAM" id="MobiDB-lite"/>
    </source>
</evidence>
<dbReference type="GO" id="GO:0030276">
    <property type="term" value="F:clathrin binding"/>
    <property type="evidence" value="ECO:0007669"/>
    <property type="project" value="TreeGrafter"/>
</dbReference>
<accession>A0A835CIW1</accession>
<proteinExistence type="predicted"/>
<reference evidence="2" key="1">
    <citation type="submission" date="2020-09" db="EMBL/GenBank/DDBJ databases">
        <title>Genome-Enabled Discovery of Anthraquinone Biosynthesis in Senna tora.</title>
        <authorList>
            <person name="Kang S.-H."/>
            <person name="Pandey R.P."/>
            <person name="Lee C.-M."/>
            <person name="Sim J.-S."/>
            <person name="Jeong J.-T."/>
            <person name="Choi B.-S."/>
            <person name="Jung M."/>
            <person name="Ginzburg D."/>
            <person name="Zhao K."/>
            <person name="Won S.Y."/>
            <person name="Oh T.-J."/>
            <person name="Yu Y."/>
            <person name="Kim N.-H."/>
            <person name="Lee O.R."/>
            <person name="Lee T.-H."/>
            <person name="Bashyal P."/>
            <person name="Kim T.-S."/>
            <person name="Lee W.-H."/>
            <person name="Kawkins C."/>
            <person name="Kim C.-K."/>
            <person name="Kim J.S."/>
            <person name="Ahn B.O."/>
            <person name="Rhee S.Y."/>
            <person name="Sohng J.K."/>
        </authorList>
    </citation>
    <scope>NUCLEOTIDE SEQUENCE</scope>
    <source>
        <tissue evidence="2">Leaf</tissue>
    </source>
</reference>
<dbReference type="GO" id="GO:0031982">
    <property type="term" value="C:vesicle"/>
    <property type="evidence" value="ECO:0007669"/>
    <property type="project" value="TreeGrafter"/>
</dbReference>
<protein>
    <submittedName>
        <fullName evidence="2">Auxilin-related protein 2 isoform A</fullName>
    </submittedName>
</protein>
<keyword evidence="3" id="KW-1185">Reference proteome</keyword>
<feature type="compositionally biased region" description="Basic and acidic residues" evidence="1">
    <location>
        <begin position="102"/>
        <end position="111"/>
    </location>
</feature>
<organism evidence="2 3">
    <name type="scientific">Senna tora</name>
    <dbReference type="NCBI Taxonomy" id="362788"/>
    <lineage>
        <taxon>Eukaryota</taxon>
        <taxon>Viridiplantae</taxon>
        <taxon>Streptophyta</taxon>
        <taxon>Embryophyta</taxon>
        <taxon>Tracheophyta</taxon>
        <taxon>Spermatophyta</taxon>
        <taxon>Magnoliopsida</taxon>
        <taxon>eudicotyledons</taxon>
        <taxon>Gunneridae</taxon>
        <taxon>Pentapetalae</taxon>
        <taxon>rosids</taxon>
        <taxon>fabids</taxon>
        <taxon>Fabales</taxon>
        <taxon>Fabaceae</taxon>
        <taxon>Caesalpinioideae</taxon>
        <taxon>Cassia clade</taxon>
        <taxon>Senna</taxon>
    </lineage>
</organism>
<dbReference type="GO" id="GO:0072318">
    <property type="term" value="P:clathrin coat disassembly"/>
    <property type="evidence" value="ECO:0007669"/>
    <property type="project" value="TreeGrafter"/>
</dbReference>
<feature type="compositionally biased region" description="Low complexity" evidence="1">
    <location>
        <begin position="112"/>
        <end position="129"/>
    </location>
</feature>
<dbReference type="EMBL" id="JAAIUW010000002">
    <property type="protein sequence ID" value="KAF7842896.1"/>
    <property type="molecule type" value="Genomic_DNA"/>
</dbReference>
<name>A0A835CIW1_9FABA</name>
<evidence type="ECO:0000313" key="3">
    <source>
        <dbReference type="Proteomes" id="UP000634136"/>
    </source>
</evidence>
<feature type="region of interest" description="Disordered" evidence="1">
    <location>
        <begin position="1"/>
        <end position="43"/>
    </location>
</feature>
<feature type="region of interest" description="Disordered" evidence="1">
    <location>
        <begin position="96"/>
        <end position="133"/>
    </location>
</feature>
<gene>
    <name evidence="2" type="ORF">G2W53_005194</name>
</gene>
<dbReference type="OrthoDB" id="1717591at2759"/>
<dbReference type="GO" id="GO:0005737">
    <property type="term" value="C:cytoplasm"/>
    <property type="evidence" value="ECO:0007669"/>
    <property type="project" value="TreeGrafter"/>
</dbReference>
<evidence type="ECO:0000313" key="2">
    <source>
        <dbReference type="EMBL" id="KAF7842896.1"/>
    </source>
</evidence>
<comment type="caution">
    <text evidence="2">The sequence shown here is derived from an EMBL/GenBank/DDBJ whole genome shotgun (WGS) entry which is preliminary data.</text>
</comment>
<dbReference type="AlphaFoldDB" id="A0A835CIW1"/>